<accession>A0A6V8QXZ9</accession>
<evidence type="ECO:0000313" key="2">
    <source>
        <dbReference type="EMBL" id="GFP57240.1"/>
    </source>
</evidence>
<dbReference type="Proteomes" id="UP000517252">
    <property type="component" value="Unassembled WGS sequence"/>
</dbReference>
<organism evidence="2 3">
    <name type="scientific">Trichoderma asperellum</name>
    <name type="common">Filamentous fungus</name>
    <dbReference type="NCBI Taxonomy" id="101201"/>
    <lineage>
        <taxon>Eukaryota</taxon>
        <taxon>Fungi</taxon>
        <taxon>Dikarya</taxon>
        <taxon>Ascomycota</taxon>
        <taxon>Pezizomycotina</taxon>
        <taxon>Sordariomycetes</taxon>
        <taxon>Hypocreomycetidae</taxon>
        <taxon>Hypocreales</taxon>
        <taxon>Hypocreaceae</taxon>
        <taxon>Trichoderma</taxon>
    </lineage>
</organism>
<dbReference type="EMBL" id="BLZH01000008">
    <property type="protein sequence ID" value="GFP57240.1"/>
    <property type="molecule type" value="Genomic_DNA"/>
</dbReference>
<dbReference type="Pfam" id="PF07173">
    <property type="entry name" value="GRDP-like"/>
    <property type="match status" value="1"/>
</dbReference>
<evidence type="ECO:0000313" key="3">
    <source>
        <dbReference type="Proteomes" id="UP000517252"/>
    </source>
</evidence>
<reference evidence="2 3" key="1">
    <citation type="submission" date="2020-07" db="EMBL/GenBank/DDBJ databases">
        <title>Trichoderma asperellum IC-1 whole genome shotgun sequence.</title>
        <authorList>
            <person name="Kanamasa S."/>
            <person name="Takahashi H."/>
        </authorList>
    </citation>
    <scope>NUCLEOTIDE SEQUENCE [LARGE SCALE GENOMIC DNA]</scope>
    <source>
        <strain evidence="2 3">IC-1</strain>
    </source>
</reference>
<evidence type="ECO:0000256" key="1">
    <source>
        <dbReference type="SAM" id="MobiDB-lite"/>
    </source>
</evidence>
<sequence length="734" mass="81739">MAKEPVDGEAPPSYTPTAPAPPNGQTNPPSNIDITASFAHLAISSNPPTGIPSVDTCLAHLKLLHAIHSLKEDVGYTDGLWGLWDDRADKDTDIIVDGALPSGVDLDRLSKDEKAKLALSRLREKRWAIFLARAVDRYEAWWNAISRTKEMLTEIDMMKTHGSRYIDFPTGGAPLPWSDDLIPPLDVVMVMHAHMLNPRAFLEDSIRTNMIEYWTAGMPWLPVNNAISTDFSYNANDEAQTNWVSRTGLNWANQDDPMTKSLRCPWCKGGLEVPWTTCGTKSESESAKGTIGNGYGDGNFSHDCPSCHKTITKEVLSLSKFIQDSSLVLSKTVPMPGTILSVASGTPEIMPEPPYSLIYSRTFPNRMIQLELRSKILDLINPDAQHPSMLNVRDIIEKTTRDGQAIRRIYGNYSRARRAALPREAKIATRKMMSRYWENFSPFALDLCGAVMRQGVFIDKMVKLDWLHSPAAKATMSRLITKYGRFIDIMKKHPDKMAVPTLDVDLAWHTHQLTPRDYYDFTTKKTGKFIDHDDKIDENALSEAFEWTTKTYQSLYNEVYSECTCWYCEGKLFNISSSQKLADSFHASGSASLCPPNNSAHISAHNSVRTLDTSMLGAHAQARQQQKLDEAYRKACKRAEKKGRTLPARDQVPGQTAPAELVGTEILPPVPAEVQEDALPLTAAEELLDAEQPAVVEVVVGVEEEDVVEEEEAEDAAAVVDVEGDFAPVYFFVT</sequence>
<dbReference type="InterPro" id="IPR009836">
    <property type="entry name" value="GRDP-like"/>
</dbReference>
<comment type="caution">
    <text evidence="2">The sequence shown here is derived from an EMBL/GenBank/DDBJ whole genome shotgun (WGS) entry which is preliminary data.</text>
</comment>
<dbReference type="PANTHER" id="PTHR34365">
    <property type="entry name" value="ENOLASE (DUF1399)"/>
    <property type="match status" value="1"/>
</dbReference>
<proteinExistence type="predicted"/>
<gene>
    <name evidence="2" type="ORF">TASIC1_0008008100</name>
</gene>
<protein>
    <submittedName>
        <fullName evidence="2">Glycine-rich domain-containing protein 1</fullName>
    </submittedName>
</protein>
<dbReference type="PANTHER" id="PTHR34365:SF7">
    <property type="entry name" value="GLYCINE-RICH DOMAIN-CONTAINING PROTEIN 1"/>
    <property type="match status" value="1"/>
</dbReference>
<name>A0A6V8QXZ9_TRIAP</name>
<dbReference type="OrthoDB" id="2684236at2759"/>
<feature type="region of interest" description="Disordered" evidence="1">
    <location>
        <begin position="1"/>
        <end position="31"/>
    </location>
</feature>
<dbReference type="AlphaFoldDB" id="A0A6V8QXZ9"/>